<organism evidence="2 3">
    <name type="scientific">Nocardiopsis alborubida</name>
    <dbReference type="NCBI Taxonomy" id="146802"/>
    <lineage>
        <taxon>Bacteria</taxon>
        <taxon>Bacillati</taxon>
        <taxon>Actinomycetota</taxon>
        <taxon>Actinomycetes</taxon>
        <taxon>Streptosporangiales</taxon>
        <taxon>Nocardiopsidaceae</taxon>
        <taxon>Nocardiopsis</taxon>
    </lineage>
</organism>
<dbReference type="InterPro" id="IPR011033">
    <property type="entry name" value="PRC_barrel-like_sf"/>
</dbReference>
<keyword evidence="3" id="KW-1185">Reference proteome</keyword>
<gene>
    <name evidence="2" type="ORF">HGB44_06600</name>
</gene>
<dbReference type="SUPFAM" id="SSF50346">
    <property type="entry name" value="PRC-barrel domain"/>
    <property type="match status" value="1"/>
</dbReference>
<name>A0A7X6MA01_9ACTN</name>
<comment type="caution">
    <text evidence="2">The sequence shown here is derived from an EMBL/GenBank/DDBJ whole genome shotgun (WGS) entry which is preliminary data.</text>
</comment>
<dbReference type="RefSeq" id="WP_061082222.1">
    <property type="nucleotide sequence ID" value="NZ_JAAXPG010000005.1"/>
</dbReference>
<dbReference type="InterPro" id="IPR027275">
    <property type="entry name" value="PRC-brl_dom"/>
</dbReference>
<feature type="domain" description="PRC-barrel" evidence="1">
    <location>
        <begin position="2"/>
        <end position="48"/>
    </location>
</feature>
<sequence>MSAFLFSELLGRRVADSSGHTVGTVQDVVVRRDGDSYTVLGLVLGRGAFAGRLGYGGSLEPPSPWHRVLGWMRRHERYVAWEDVESLDGESLGIGVGYGDLPRHWREHEG</sequence>
<dbReference type="EMBL" id="JAAXPG010000005">
    <property type="protein sequence ID" value="NKY97341.1"/>
    <property type="molecule type" value="Genomic_DNA"/>
</dbReference>
<dbReference type="Pfam" id="PF05239">
    <property type="entry name" value="PRC"/>
    <property type="match status" value="1"/>
</dbReference>
<evidence type="ECO:0000313" key="2">
    <source>
        <dbReference type="EMBL" id="NKY97341.1"/>
    </source>
</evidence>
<protein>
    <recommendedName>
        <fullName evidence="1">PRC-barrel domain-containing protein</fullName>
    </recommendedName>
</protein>
<dbReference type="Proteomes" id="UP000553209">
    <property type="component" value="Unassembled WGS sequence"/>
</dbReference>
<evidence type="ECO:0000259" key="1">
    <source>
        <dbReference type="Pfam" id="PF05239"/>
    </source>
</evidence>
<dbReference type="Gene3D" id="2.30.30.240">
    <property type="entry name" value="PRC-barrel domain"/>
    <property type="match status" value="1"/>
</dbReference>
<dbReference type="AlphaFoldDB" id="A0A7X6MA01"/>
<accession>A0A7X6MA01</accession>
<evidence type="ECO:0000313" key="3">
    <source>
        <dbReference type="Proteomes" id="UP000553209"/>
    </source>
</evidence>
<proteinExistence type="predicted"/>
<reference evidence="2 3" key="1">
    <citation type="submission" date="2020-04" db="EMBL/GenBank/DDBJ databases">
        <title>MicrobeNet Type strains.</title>
        <authorList>
            <person name="Nicholson A.C."/>
        </authorList>
    </citation>
    <scope>NUCLEOTIDE SEQUENCE [LARGE SCALE GENOMIC DNA]</scope>
    <source>
        <strain evidence="2 3">ATCC 23612</strain>
    </source>
</reference>